<dbReference type="Proteomes" id="UP000016923">
    <property type="component" value="Unassembled WGS sequence"/>
</dbReference>
<reference evidence="1 2" key="1">
    <citation type="journal article" date="2013" name="BMC Genomics">
        <title>The genome and transcriptome of the pine saprophyte Ophiostoma piceae, and a comparison with the bark beetle-associated pine pathogen Grosmannia clavigera.</title>
        <authorList>
            <person name="Haridas S."/>
            <person name="Wang Y."/>
            <person name="Lim L."/>
            <person name="Massoumi Alamouti S."/>
            <person name="Jackman S."/>
            <person name="Docking R."/>
            <person name="Robertson G."/>
            <person name="Birol I."/>
            <person name="Bohlmann J."/>
            <person name="Breuil C."/>
        </authorList>
    </citation>
    <scope>NUCLEOTIDE SEQUENCE [LARGE SCALE GENOMIC DNA]</scope>
    <source>
        <strain evidence="1 2">UAMH 11346</strain>
    </source>
</reference>
<dbReference type="HOGENOM" id="CLU_614075_0_0_1"/>
<dbReference type="AlphaFoldDB" id="S3BU24"/>
<dbReference type="VEuPathDB" id="FungiDB:F503_08813"/>
<evidence type="ECO:0000313" key="2">
    <source>
        <dbReference type="Proteomes" id="UP000016923"/>
    </source>
</evidence>
<organism evidence="1 2">
    <name type="scientific">Ophiostoma piceae (strain UAMH 11346)</name>
    <name type="common">Sap stain fungus</name>
    <dbReference type="NCBI Taxonomy" id="1262450"/>
    <lineage>
        <taxon>Eukaryota</taxon>
        <taxon>Fungi</taxon>
        <taxon>Dikarya</taxon>
        <taxon>Ascomycota</taxon>
        <taxon>Pezizomycotina</taxon>
        <taxon>Sordariomycetes</taxon>
        <taxon>Sordariomycetidae</taxon>
        <taxon>Ophiostomatales</taxon>
        <taxon>Ophiostomataceae</taxon>
        <taxon>Ophiostoma</taxon>
    </lineage>
</organism>
<accession>S3BU24</accession>
<proteinExistence type="predicted"/>
<sequence length="446" mass="49203">MLAHRGLSERIRFHEKHIRAAMASSSHPGEMFAAQMHGKLESRARCEATAFASDYDSLADRISKGTMPDDEFVELYSLASFLYDFDKIGRNVDLIYTDSDLAVIARKLDTLVERYGPISIRDLALLLHLDESENDLFRIPPLGSTWQQYTSFLIKFFWVFFSGLAKPLVDWIGLSNRKTKSLAAEFPSLLCPPPLQEAIGAESDFKCHLEAIGSDADHTDCLRDVYGEQDHSICFEDPDKPSTKDDHPVLDNFARSNFVAFYRSLDPAVLEKQAIPPESSEHACYLHHLYAQRIRKYRNRGARTTTFVTVPKAYYEVPFACERAKRDIGSLSCAERVDSSSGPGSVASCNCVGSRSGAGSPSFCDCVGSSSGSGSPAPPLDYAGSCSSAGGMSSPACVDTCTIGDVWFDWMRLPFLLLRQNIVVILFSIVNILLAQGVTRSWPGAN</sequence>
<evidence type="ECO:0000313" key="1">
    <source>
        <dbReference type="EMBL" id="EPE02936.1"/>
    </source>
</evidence>
<protein>
    <submittedName>
        <fullName evidence="1">Uncharacterized protein</fullName>
    </submittedName>
</protein>
<gene>
    <name evidence="1" type="ORF">F503_08813</name>
</gene>
<keyword evidence="2" id="KW-1185">Reference proteome</keyword>
<dbReference type="EMBL" id="KE148172">
    <property type="protein sequence ID" value="EPE02936.1"/>
    <property type="molecule type" value="Genomic_DNA"/>
</dbReference>
<name>S3BU24_OPHP1</name>